<dbReference type="SUPFAM" id="SSF48452">
    <property type="entry name" value="TPR-like"/>
    <property type="match status" value="1"/>
</dbReference>
<dbReference type="EMBL" id="CP158165">
    <property type="protein sequence ID" value="XBV22494.1"/>
    <property type="molecule type" value="Genomic_DNA"/>
</dbReference>
<dbReference type="AlphaFoldDB" id="A0AAU7T718"/>
<dbReference type="InterPro" id="IPR011990">
    <property type="entry name" value="TPR-like_helical_dom_sf"/>
</dbReference>
<dbReference type="RefSeq" id="WP_350275333.1">
    <property type="nucleotide sequence ID" value="NZ_CP158165.1"/>
</dbReference>
<dbReference type="Gene3D" id="1.25.40.10">
    <property type="entry name" value="Tetratricopeptide repeat domain"/>
    <property type="match status" value="1"/>
</dbReference>
<organism evidence="1">
    <name type="scientific">Kribbella sp. HUAS MG21</name>
    <dbReference type="NCBI Taxonomy" id="3160966"/>
    <lineage>
        <taxon>Bacteria</taxon>
        <taxon>Bacillati</taxon>
        <taxon>Actinomycetota</taxon>
        <taxon>Actinomycetes</taxon>
        <taxon>Propionibacteriales</taxon>
        <taxon>Kribbellaceae</taxon>
        <taxon>Kribbella</taxon>
    </lineage>
</organism>
<evidence type="ECO:0000313" key="1">
    <source>
        <dbReference type="EMBL" id="XBV22494.1"/>
    </source>
</evidence>
<accession>A0AAU7T718</accession>
<sequence length="254" mass="27463">MSHVAATDLVDAAVQLMRAGQWTAATDLLTAAHTDDPAERRTLALALAEVAVDQDFAQQTDHASAALAVAEQLSDDSSTWDLELLKLRKDYGTALFGSPTGAAGLADRARRLIAQAPDDRRRGTVSFWAGVMADNLLNRPDEAFAHYTTALELGEKTDDKLLTSYALRHLGDHAHTAGDLALARQHWERSTELRQQVGHLLGALAQQTLLAVLLRDEGDLAGARALATEVNRWARQVPIPSLVQQTGDLMTLSC</sequence>
<dbReference type="Pfam" id="PF13424">
    <property type="entry name" value="TPR_12"/>
    <property type="match status" value="1"/>
</dbReference>
<name>A0AAU7T718_9ACTN</name>
<protein>
    <submittedName>
        <fullName evidence="1">Tetratricopeptide repeat protein</fullName>
    </submittedName>
</protein>
<reference evidence="1" key="1">
    <citation type="submission" date="2024-06" db="EMBL/GenBank/DDBJ databases">
        <title>Kribbella sp. strain HUAS MG21 genome sequences.</title>
        <authorList>
            <person name="Mo P."/>
        </authorList>
    </citation>
    <scope>NUCLEOTIDE SEQUENCE</scope>
    <source>
        <strain evidence="1">HUAS MG21</strain>
    </source>
</reference>
<gene>
    <name evidence="1" type="ORF">ABN611_28515</name>
</gene>
<proteinExistence type="predicted"/>